<evidence type="ECO:0000313" key="1">
    <source>
        <dbReference type="EMBL" id="GMT10977.1"/>
    </source>
</evidence>
<gene>
    <name evidence="1" type="ORF">PFISCL1PPCAC_2274</name>
</gene>
<evidence type="ECO:0000313" key="2">
    <source>
        <dbReference type="Proteomes" id="UP001432322"/>
    </source>
</evidence>
<organism evidence="1 2">
    <name type="scientific">Pristionchus fissidentatus</name>
    <dbReference type="NCBI Taxonomy" id="1538716"/>
    <lineage>
        <taxon>Eukaryota</taxon>
        <taxon>Metazoa</taxon>
        <taxon>Ecdysozoa</taxon>
        <taxon>Nematoda</taxon>
        <taxon>Chromadorea</taxon>
        <taxon>Rhabditida</taxon>
        <taxon>Rhabditina</taxon>
        <taxon>Diplogasteromorpha</taxon>
        <taxon>Diplogasteroidea</taxon>
        <taxon>Neodiplogasteridae</taxon>
        <taxon>Pristionchus</taxon>
    </lineage>
</organism>
<reference evidence="1" key="1">
    <citation type="submission" date="2023-10" db="EMBL/GenBank/DDBJ databases">
        <title>Genome assembly of Pristionchus species.</title>
        <authorList>
            <person name="Yoshida K."/>
            <person name="Sommer R.J."/>
        </authorList>
    </citation>
    <scope>NUCLEOTIDE SEQUENCE</scope>
    <source>
        <strain evidence="1">RS5133</strain>
    </source>
</reference>
<protein>
    <submittedName>
        <fullName evidence="1">Uncharacterized protein</fullName>
    </submittedName>
</protein>
<keyword evidence="2" id="KW-1185">Reference proteome</keyword>
<feature type="non-terminal residue" evidence="1">
    <location>
        <position position="1"/>
    </location>
</feature>
<proteinExistence type="predicted"/>
<comment type="caution">
    <text evidence="1">The sequence shown here is derived from an EMBL/GenBank/DDBJ whole genome shotgun (WGS) entry which is preliminary data.</text>
</comment>
<dbReference type="EMBL" id="BTSY01000001">
    <property type="protein sequence ID" value="GMT10977.1"/>
    <property type="molecule type" value="Genomic_DNA"/>
</dbReference>
<name>A0AAV5UXG7_9BILA</name>
<accession>A0AAV5UXG7</accession>
<sequence>AKLLFDDHIRCMDGIRDSRRGRTAVRELKHSALCAVLRLRPSLAGGRGTPIDRLQRVNPFTVASACAPGSVRKRNVHTNGRGK</sequence>
<dbReference type="Proteomes" id="UP001432322">
    <property type="component" value="Unassembled WGS sequence"/>
</dbReference>
<dbReference type="AlphaFoldDB" id="A0AAV5UXG7"/>